<comment type="subcellular location">
    <subcellularLocation>
        <location evidence="1">Golgi apparatus membrane</location>
        <topology evidence="1">Peripheral membrane protein</topology>
    </subcellularLocation>
</comment>
<keyword evidence="14" id="KW-1185">Reference proteome</keyword>
<name>A0ABP1DHF2_9APHY</name>
<evidence type="ECO:0000256" key="1">
    <source>
        <dbReference type="ARBA" id="ARBA00004395"/>
    </source>
</evidence>
<protein>
    <recommendedName>
        <fullName evidence="3">Conserved oligomeric Golgi complex subunit 2</fullName>
    </recommendedName>
    <alternativeName>
        <fullName evidence="8">Component of oligomeric Golgi complex 2</fullName>
    </alternativeName>
</protein>
<evidence type="ECO:0000256" key="3">
    <source>
        <dbReference type="ARBA" id="ARBA00020977"/>
    </source>
</evidence>
<feature type="compositionally biased region" description="Basic and acidic residues" evidence="10">
    <location>
        <begin position="247"/>
        <end position="258"/>
    </location>
</feature>
<dbReference type="Pfam" id="PF12022">
    <property type="entry name" value="COG2_C"/>
    <property type="match status" value="1"/>
</dbReference>
<feature type="region of interest" description="Disordered" evidence="10">
    <location>
        <begin position="688"/>
        <end position="710"/>
    </location>
</feature>
<dbReference type="PANTHER" id="PTHR12961">
    <property type="entry name" value="CONSERVED OLIGOMERIC GOLGI COMPLEX COMPONENT 2"/>
    <property type="match status" value="1"/>
</dbReference>
<dbReference type="InterPro" id="IPR024603">
    <property type="entry name" value="COG_complex_COG2_C"/>
</dbReference>
<evidence type="ECO:0000256" key="2">
    <source>
        <dbReference type="ARBA" id="ARBA00007603"/>
    </source>
</evidence>
<evidence type="ECO:0000256" key="10">
    <source>
        <dbReference type="SAM" id="MobiDB-lite"/>
    </source>
</evidence>
<proteinExistence type="inferred from homology"/>
<evidence type="ECO:0000256" key="5">
    <source>
        <dbReference type="ARBA" id="ARBA00022927"/>
    </source>
</evidence>
<feature type="coiled-coil region" evidence="9">
    <location>
        <begin position="165"/>
        <end position="199"/>
    </location>
</feature>
<comment type="similarity">
    <text evidence="2">Belongs to the COG2 family.</text>
</comment>
<evidence type="ECO:0000256" key="7">
    <source>
        <dbReference type="ARBA" id="ARBA00023136"/>
    </source>
</evidence>
<evidence type="ECO:0000313" key="13">
    <source>
        <dbReference type="EMBL" id="CAL1707275.1"/>
    </source>
</evidence>
<reference evidence="14" key="1">
    <citation type="submission" date="2024-04" db="EMBL/GenBank/DDBJ databases">
        <authorList>
            <person name="Shaw F."/>
            <person name="Minotto A."/>
        </authorList>
    </citation>
    <scope>NUCLEOTIDE SEQUENCE [LARGE SCALE GENOMIC DNA]</scope>
</reference>
<feature type="compositionally biased region" description="Low complexity" evidence="10">
    <location>
        <begin position="693"/>
        <end position="710"/>
    </location>
</feature>
<sequence length="960" mass="106897">MDLGADLLGERQGVRPLATYSRPARFSTFVFASMRLKIRTAAMTQASSSRDPLELERLAEELAERELRSPRSKDFYSEQEHDLPAYIPLSHGNPNLSAENFDVEAFLLSRSYTSLPDLRAELRDYLAVLKEELVKLINDDYEAFISLSTDLRGEGTRLEKLKSPLAGLRSEVLESRNELQRIQDAVQLKLQKRSNLREEKAFLHLLLKISESVTRLESLLLIATPSEDEQNSTEFSVGTLKGSTRAGHHEDSLDDRSRTNRAKHLSRVAAEYTQLLYHVSKAKSDTCAFVDECQWRIDRIRSTLSSDLDYLFSTTVRALTDSKLLGKDHRPSSESEKAKLITDVTECLRTYDSLGLWRDAEEVLRRDVIHEFVKKTIHPAALSTPHSPLVPHTPFPASRQPSQGPDTFIPLRTPYTPFTAFASKQNPFEMSFEAGGVSAIHAHLLDDSDDPLAGLYNQILKFVERDMKRIMEVAEKVSVKNGLPQSTSKGEARAHLLGPSAPSKSQTSQDKDSKFEIMANVVWAELGKAIMEELGHVVFAVGKPDEFRKHHETTQAFIRSLEFLAPSVQAVKAMRAHPIYNAFERRWQLPVYFQLRWKEIVIKLEESLAVTRLERTPGKAPFATAQGAATWEAISSCWSAQIFIPELGHRFWKLTLQLLSRYKLWMENSLPPIDASFRSAGAGSAVERRGNMSASSASGTTRAGTPTIPAEAAPPESVAADEALVAQLAIAITDIKAVETQVWKLWHEELSIMLPDTSAVTEGDNASLEDALRHSLSKFLSIIPPLSGQIIHILSRRGCDALLPMRSIPSQFRAMSSSKRLPTEPSHFVSLIFRPLKAFFGIGAMDGPAAELKGELLASYTEEVFEAIAQRYIYFLTAMKKTEESLRRLKKGKKSTFSLFGGGAGKDDEGRADEEKIRAQMILDVEAFGKDAASLGVAVDNSATYQALKDLAHSSLAEDS</sequence>
<feature type="region of interest" description="Disordered" evidence="10">
    <location>
        <begin position="479"/>
        <end position="511"/>
    </location>
</feature>
<evidence type="ECO:0000259" key="12">
    <source>
        <dbReference type="Pfam" id="PF12022"/>
    </source>
</evidence>
<feature type="region of interest" description="Disordered" evidence="10">
    <location>
        <begin position="232"/>
        <end position="260"/>
    </location>
</feature>
<evidence type="ECO:0000256" key="4">
    <source>
        <dbReference type="ARBA" id="ARBA00022448"/>
    </source>
</evidence>
<keyword evidence="9" id="KW-0175">Coiled coil</keyword>
<accession>A0ABP1DHF2</accession>
<dbReference type="Proteomes" id="UP001497453">
    <property type="component" value="Chromosome 4"/>
</dbReference>
<feature type="domain" description="COG complex component COG2 C-terminal" evidence="12">
    <location>
        <begin position="585"/>
        <end position="925"/>
    </location>
</feature>
<evidence type="ECO:0000256" key="6">
    <source>
        <dbReference type="ARBA" id="ARBA00023034"/>
    </source>
</evidence>
<dbReference type="Pfam" id="PF06148">
    <property type="entry name" value="COG2_N"/>
    <property type="match status" value="1"/>
</dbReference>
<dbReference type="EMBL" id="OZ037947">
    <property type="protein sequence ID" value="CAL1707275.1"/>
    <property type="molecule type" value="Genomic_DNA"/>
</dbReference>
<keyword evidence="4" id="KW-0813">Transport</keyword>
<feature type="region of interest" description="Disordered" evidence="10">
    <location>
        <begin position="383"/>
        <end position="404"/>
    </location>
</feature>
<dbReference type="InterPro" id="IPR024602">
    <property type="entry name" value="COG_su2_N"/>
</dbReference>
<keyword evidence="5" id="KW-0653">Protein transport</keyword>
<keyword evidence="6" id="KW-0333">Golgi apparatus</keyword>
<evidence type="ECO:0000313" key="14">
    <source>
        <dbReference type="Proteomes" id="UP001497453"/>
    </source>
</evidence>
<evidence type="ECO:0000256" key="9">
    <source>
        <dbReference type="SAM" id="Coils"/>
    </source>
</evidence>
<gene>
    <name evidence="13" type="ORF">GFSPODELE1_LOCUS6287</name>
</gene>
<organism evidence="13 14">
    <name type="scientific">Somion occarium</name>
    <dbReference type="NCBI Taxonomy" id="3059160"/>
    <lineage>
        <taxon>Eukaryota</taxon>
        <taxon>Fungi</taxon>
        <taxon>Dikarya</taxon>
        <taxon>Basidiomycota</taxon>
        <taxon>Agaricomycotina</taxon>
        <taxon>Agaricomycetes</taxon>
        <taxon>Polyporales</taxon>
        <taxon>Cerrenaceae</taxon>
        <taxon>Somion</taxon>
    </lineage>
</organism>
<dbReference type="PANTHER" id="PTHR12961:SF0">
    <property type="entry name" value="CONSERVED OLIGOMERIC GOLGI COMPLEX SUBUNIT 2"/>
    <property type="match status" value="1"/>
</dbReference>
<evidence type="ECO:0000259" key="11">
    <source>
        <dbReference type="Pfam" id="PF06148"/>
    </source>
</evidence>
<keyword evidence="7" id="KW-0472">Membrane</keyword>
<feature type="domain" description="Conserved oligomeric Golgi complex subunit 2 N-terminal" evidence="11">
    <location>
        <begin position="91"/>
        <end position="161"/>
    </location>
</feature>
<dbReference type="InterPro" id="IPR009316">
    <property type="entry name" value="COG2"/>
</dbReference>
<evidence type="ECO:0000256" key="8">
    <source>
        <dbReference type="ARBA" id="ARBA00031344"/>
    </source>
</evidence>